<accession>A0A0M1VWG0</accession>
<sequence length="452" mass="47740">MEQQILIGLLIGIICLIFMIIKTKIHTFLALIIATIIVGIVGGMEYPQIIGSITKGFGGTLGSIGIIIGFGVMMGQLFEVSGAAKKMALCFLKIFGKGKEELAMAITGFLVSIPIFCDSGFVILTPLIKAISKETKKSIVSLGLALATGLVITHSLVPPTPGPVGVAGIFGVSVSSIILYGILIAIPMVLGCLVFSKYAGKKIWQIPTGDGKWTRDKNYVDNSETSSVYDEANLPSAFLSFSPIVVPIILILLGTVTTTMKLEGKIVSFLQFIGTPVLAVGIGLLITIYGLTRNLDRQRVLEEVEIGVKSAGTIILITGAGGAFGMLIRDSGVGDVIANSLVNTAIPPILLPFIIATLIRFIQGSGTVAMITAASITAPIISKLNVNPVLAALAACVGSLFFSYFNDSFFWVVNRSIGITEGKEQLKLYSVASTIAWAIGIVVLLILNIFIK</sequence>
<name>A0A0M1VWG0_FUSVC</name>
<dbReference type="InterPro" id="IPR003474">
    <property type="entry name" value="Glcn_transporter"/>
</dbReference>
<feature type="transmembrane region" description="Helical" evidence="1">
    <location>
        <begin position="311"/>
        <end position="329"/>
    </location>
</feature>
<reference evidence="2 3" key="1">
    <citation type="submission" date="2011-10" db="EMBL/GenBank/DDBJ databases">
        <title>The Genome Sequence of Fusobacterium sp. 4_1_13.</title>
        <authorList>
            <consortium name="The Broad Institute Genome Sequencing Platform"/>
            <person name="Earl A."/>
            <person name="Ward D."/>
            <person name="Feldgarden M."/>
            <person name="Gevers D."/>
            <person name="Strauss J."/>
            <person name="Ambrose C."/>
            <person name="Allen-Vercoe E."/>
            <person name="Young S.K."/>
            <person name="Zeng Q."/>
            <person name="Gargeya S."/>
            <person name="Fitzgerald M."/>
            <person name="Haas B."/>
            <person name="Abouelleil A."/>
            <person name="Alvarado L."/>
            <person name="Arachchi H.M."/>
            <person name="Berlin A."/>
            <person name="Brown A."/>
            <person name="Chapman S.B."/>
            <person name="Chen Z."/>
            <person name="Dunbar C."/>
            <person name="Freedman E."/>
            <person name="Gearin G."/>
            <person name="Goldberg J."/>
            <person name="Griggs A."/>
            <person name="Gujja S."/>
            <person name="Heiman D."/>
            <person name="Howarth C."/>
            <person name="Larson L."/>
            <person name="Lui A."/>
            <person name="MacDonald P.J."/>
            <person name="Montmayeur A."/>
            <person name="Murphy C."/>
            <person name="Neiman D."/>
            <person name="Pearson M."/>
            <person name="Priest M."/>
            <person name="Roberts A."/>
            <person name="Saif S."/>
            <person name="Shea T."/>
            <person name="Shenoy N."/>
            <person name="Sisk P."/>
            <person name="Stolte C."/>
            <person name="Sykes S."/>
            <person name="Wortman J."/>
            <person name="Nusbaum C."/>
            <person name="Birren B."/>
        </authorList>
    </citation>
    <scope>NUCLEOTIDE SEQUENCE [LARGE SCALE GENOMIC DNA]</scope>
    <source>
        <strain evidence="2 3">4_1_13</strain>
    </source>
</reference>
<dbReference type="NCBIfam" id="TIGR00791">
    <property type="entry name" value="gntP"/>
    <property type="match status" value="1"/>
</dbReference>
<keyword evidence="1" id="KW-0812">Transmembrane</keyword>
<protein>
    <submittedName>
        <fullName evidence="2">Gluconate:H+ symporter (GntP) family transporter</fullName>
    </submittedName>
</protein>
<dbReference type="GO" id="GO:0005886">
    <property type="term" value="C:plasma membrane"/>
    <property type="evidence" value="ECO:0007669"/>
    <property type="project" value="TreeGrafter"/>
</dbReference>
<feature type="transmembrane region" description="Helical" evidence="1">
    <location>
        <begin position="27"/>
        <end position="44"/>
    </location>
</feature>
<dbReference type="PIRSF" id="PIRSF002746">
    <property type="entry name" value="Gluconate_transporter"/>
    <property type="match status" value="1"/>
</dbReference>
<feature type="transmembrane region" description="Helical" evidence="1">
    <location>
        <begin position="349"/>
        <end position="374"/>
    </location>
</feature>
<keyword evidence="1" id="KW-0472">Membrane</keyword>
<dbReference type="Pfam" id="PF02447">
    <property type="entry name" value="GntP_permease"/>
    <property type="match status" value="1"/>
</dbReference>
<feature type="transmembrane region" description="Helical" evidence="1">
    <location>
        <begin position="426"/>
        <end position="451"/>
    </location>
</feature>
<dbReference type="RefSeq" id="WP_005906004.1">
    <property type="nucleotide sequence ID" value="NZ_KQ235738.1"/>
</dbReference>
<dbReference type="eggNOG" id="COG2610">
    <property type="taxonomic scope" value="Bacteria"/>
</dbReference>
<dbReference type="HOGENOM" id="CLU_027949_0_2_0"/>
<evidence type="ECO:0000313" key="3">
    <source>
        <dbReference type="Proteomes" id="UP000004925"/>
    </source>
</evidence>
<feature type="transmembrane region" description="Helical" evidence="1">
    <location>
        <begin position="139"/>
        <end position="157"/>
    </location>
</feature>
<feature type="transmembrane region" description="Helical" evidence="1">
    <location>
        <begin position="237"/>
        <end position="257"/>
    </location>
</feature>
<comment type="caution">
    <text evidence="2">The sequence shown here is derived from an EMBL/GenBank/DDBJ whole genome shotgun (WGS) entry which is preliminary data.</text>
</comment>
<dbReference type="PANTHER" id="PTHR30354">
    <property type="entry name" value="GNT FAMILY GLUCONATE TRANSPORTER"/>
    <property type="match status" value="1"/>
</dbReference>
<dbReference type="AlphaFoldDB" id="A0A0M1VWG0"/>
<dbReference type="GO" id="GO:0015128">
    <property type="term" value="F:gluconate transmembrane transporter activity"/>
    <property type="evidence" value="ECO:0007669"/>
    <property type="project" value="InterPro"/>
</dbReference>
<dbReference type="Proteomes" id="UP000004925">
    <property type="component" value="Unassembled WGS sequence"/>
</dbReference>
<gene>
    <name evidence="2" type="ORF">FSCG_01715</name>
</gene>
<organism evidence="2 3">
    <name type="scientific">Fusobacterium vincentii 4_1_13</name>
    <dbReference type="NCBI Taxonomy" id="469606"/>
    <lineage>
        <taxon>Bacteria</taxon>
        <taxon>Fusobacteriati</taxon>
        <taxon>Fusobacteriota</taxon>
        <taxon>Fusobacteriia</taxon>
        <taxon>Fusobacteriales</taxon>
        <taxon>Fusobacteriaceae</taxon>
        <taxon>Fusobacterium</taxon>
    </lineage>
</organism>
<dbReference type="PANTHER" id="PTHR30354:SF11">
    <property type="entry name" value="PERMEASE"/>
    <property type="match status" value="1"/>
</dbReference>
<evidence type="ECO:0000313" key="2">
    <source>
        <dbReference type="EMBL" id="EEO41002.1"/>
    </source>
</evidence>
<feature type="transmembrane region" description="Helical" evidence="1">
    <location>
        <begin position="56"/>
        <end position="78"/>
    </location>
</feature>
<evidence type="ECO:0000256" key="1">
    <source>
        <dbReference type="SAM" id="Phobius"/>
    </source>
</evidence>
<feature type="transmembrane region" description="Helical" evidence="1">
    <location>
        <begin position="5"/>
        <end position="21"/>
    </location>
</feature>
<dbReference type="EMBL" id="ACDE02000023">
    <property type="protein sequence ID" value="EEO41002.1"/>
    <property type="molecule type" value="Genomic_DNA"/>
</dbReference>
<feature type="transmembrane region" description="Helical" evidence="1">
    <location>
        <begin position="169"/>
        <end position="195"/>
    </location>
</feature>
<keyword evidence="1" id="KW-1133">Transmembrane helix</keyword>
<proteinExistence type="predicted"/>
<feature type="transmembrane region" description="Helical" evidence="1">
    <location>
        <begin position="102"/>
        <end position="127"/>
    </location>
</feature>
<feature type="transmembrane region" description="Helical" evidence="1">
    <location>
        <begin position="386"/>
        <end position="406"/>
    </location>
</feature>
<feature type="transmembrane region" description="Helical" evidence="1">
    <location>
        <begin position="269"/>
        <end position="291"/>
    </location>
</feature>